<gene>
    <name evidence="2" type="ORF">RHGRI_015419</name>
</gene>
<dbReference type="Proteomes" id="UP000823749">
    <property type="component" value="Chromosome 5"/>
</dbReference>
<feature type="compositionally biased region" description="Basic and acidic residues" evidence="1">
    <location>
        <begin position="42"/>
        <end position="57"/>
    </location>
</feature>
<feature type="region of interest" description="Disordered" evidence="1">
    <location>
        <begin position="34"/>
        <end position="63"/>
    </location>
</feature>
<protein>
    <recommendedName>
        <fullName evidence="4">Secreted protein</fullName>
    </recommendedName>
</protein>
<evidence type="ECO:0000256" key="1">
    <source>
        <dbReference type="SAM" id="MobiDB-lite"/>
    </source>
</evidence>
<comment type="caution">
    <text evidence="2">The sequence shown here is derived from an EMBL/GenBank/DDBJ whole genome shotgun (WGS) entry which is preliminary data.</text>
</comment>
<dbReference type="AlphaFoldDB" id="A0AAV6KD73"/>
<reference evidence="2" key="1">
    <citation type="submission" date="2020-08" db="EMBL/GenBank/DDBJ databases">
        <title>Plant Genome Project.</title>
        <authorList>
            <person name="Zhang R.-G."/>
        </authorList>
    </citation>
    <scope>NUCLEOTIDE SEQUENCE</scope>
    <source>
        <strain evidence="2">WSP0</strain>
        <tissue evidence="2">Leaf</tissue>
    </source>
</reference>
<name>A0AAV6KD73_9ERIC</name>
<evidence type="ECO:0000313" key="2">
    <source>
        <dbReference type="EMBL" id="KAG5550448.1"/>
    </source>
</evidence>
<evidence type="ECO:0000313" key="3">
    <source>
        <dbReference type="Proteomes" id="UP000823749"/>
    </source>
</evidence>
<accession>A0AAV6KD73</accession>
<keyword evidence="3" id="KW-1185">Reference proteome</keyword>
<sequence>MIGSGFRRWRRGWGIALVALGKEPECVNLLHKVGHASPSAEPEAHHQNPDHDEDVHHVHGRPAGQENRRLLCCVLQLSQEIQY</sequence>
<organism evidence="2 3">
    <name type="scientific">Rhododendron griersonianum</name>
    <dbReference type="NCBI Taxonomy" id="479676"/>
    <lineage>
        <taxon>Eukaryota</taxon>
        <taxon>Viridiplantae</taxon>
        <taxon>Streptophyta</taxon>
        <taxon>Embryophyta</taxon>
        <taxon>Tracheophyta</taxon>
        <taxon>Spermatophyta</taxon>
        <taxon>Magnoliopsida</taxon>
        <taxon>eudicotyledons</taxon>
        <taxon>Gunneridae</taxon>
        <taxon>Pentapetalae</taxon>
        <taxon>asterids</taxon>
        <taxon>Ericales</taxon>
        <taxon>Ericaceae</taxon>
        <taxon>Ericoideae</taxon>
        <taxon>Rhodoreae</taxon>
        <taxon>Rhododendron</taxon>
    </lineage>
</organism>
<proteinExistence type="predicted"/>
<dbReference type="EMBL" id="JACTNZ010000005">
    <property type="protein sequence ID" value="KAG5550448.1"/>
    <property type="molecule type" value="Genomic_DNA"/>
</dbReference>
<evidence type="ECO:0008006" key="4">
    <source>
        <dbReference type="Google" id="ProtNLM"/>
    </source>
</evidence>